<dbReference type="Gene3D" id="3.40.50.200">
    <property type="entry name" value="Peptidase S8/S53 domain"/>
    <property type="match status" value="1"/>
</dbReference>
<evidence type="ECO:0000256" key="7">
    <source>
        <dbReference type="PIRSR" id="PIRSR615500-1"/>
    </source>
</evidence>
<evidence type="ECO:0000256" key="9">
    <source>
        <dbReference type="RuleBase" id="RU003355"/>
    </source>
</evidence>
<dbReference type="Pfam" id="PF10633">
    <property type="entry name" value="NPCBM_assoc"/>
    <property type="match status" value="1"/>
</dbReference>
<evidence type="ECO:0000256" key="2">
    <source>
        <dbReference type="ARBA" id="ARBA00022670"/>
    </source>
</evidence>
<feature type="active site" description="Charge relay system" evidence="7 8">
    <location>
        <position position="272"/>
    </location>
</feature>
<dbReference type="CDD" id="cd04852">
    <property type="entry name" value="Peptidases_S8_3"/>
    <property type="match status" value="1"/>
</dbReference>
<dbReference type="InterPro" id="IPR037045">
    <property type="entry name" value="S8pro/Inhibitor_I9_sf"/>
</dbReference>
<name>A0A0M8K798_9CHLR</name>
<dbReference type="Gene3D" id="2.60.40.10">
    <property type="entry name" value="Immunoglobulins"/>
    <property type="match status" value="1"/>
</dbReference>
<keyword evidence="4 8" id="KW-0378">Hydrolase</keyword>
<proteinExistence type="inferred from homology"/>
<gene>
    <name evidence="17" type="ORF">ARMA_1676</name>
</gene>
<dbReference type="InterPro" id="IPR023827">
    <property type="entry name" value="Peptidase_S8_Asp-AS"/>
</dbReference>
<comment type="caution">
    <text evidence="17">The sequence shown here is derived from an EMBL/GenBank/DDBJ whole genome shotgun (WGS) entry which is preliminary data.</text>
</comment>
<reference evidence="17 18" key="1">
    <citation type="journal article" date="2015" name="Genome Announc.">
        <title>Draft Genome Sequence of a Heterotrophic Facultative Anaerobic Thermophilic Bacterium, Ardenticatena maritima Strain 110ST.</title>
        <authorList>
            <person name="Kawaichi S."/>
            <person name="Yoshida T."/>
            <person name="Sako Y."/>
            <person name="Nakamura R."/>
        </authorList>
    </citation>
    <scope>NUCLEOTIDE SEQUENCE [LARGE SCALE GENOMIC DNA]</scope>
    <source>
        <strain evidence="17 18">110S</strain>
    </source>
</reference>
<feature type="region of interest" description="Disordered" evidence="10">
    <location>
        <begin position="260"/>
        <end position="279"/>
    </location>
</feature>
<feature type="domain" description="PA" evidence="14">
    <location>
        <begin position="446"/>
        <end position="539"/>
    </location>
</feature>
<feature type="domain" description="Peptidase S8/S53" evidence="12">
    <location>
        <begin position="190"/>
        <end position="653"/>
    </location>
</feature>
<evidence type="ECO:0000259" key="15">
    <source>
        <dbReference type="Pfam" id="PF05922"/>
    </source>
</evidence>
<evidence type="ECO:0000256" key="6">
    <source>
        <dbReference type="ARBA" id="ARBA00023180"/>
    </source>
</evidence>
<dbReference type="Gene3D" id="2.60.120.380">
    <property type="match status" value="1"/>
</dbReference>
<dbReference type="PROSITE" id="PS00136">
    <property type="entry name" value="SUBTILASE_ASP"/>
    <property type="match status" value="1"/>
</dbReference>
<feature type="active site" description="Charge relay system" evidence="7 8">
    <location>
        <position position="199"/>
    </location>
</feature>
<evidence type="ECO:0000259" key="12">
    <source>
        <dbReference type="Pfam" id="PF00082"/>
    </source>
</evidence>
<feature type="domain" description="DUF11" evidence="13">
    <location>
        <begin position="1030"/>
        <end position="1106"/>
    </location>
</feature>
<dbReference type="Gene3D" id="2.60.40.740">
    <property type="match status" value="1"/>
</dbReference>
<dbReference type="EMBL" id="BBZA01000128">
    <property type="protein sequence ID" value="GAP63253.1"/>
    <property type="molecule type" value="Genomic_DNA"/>
</dbReference>
<dbReference type="InterPro" id="IPR034197">
    <property type="entry name" value="Peptidases_S8_3"/>
</dbReference>
<dbReference type="PROSITE" id="PS00138">
    <property type="entry name" value="SUBTILASE_SER"/>
    <property type="match status" value="1"/>
</dbReference>
<keyword evidence="18" id="KW-1185">Reference proteome</keyword>
<dbReference type="PROSITE" id="PS51892">
    <property type="entry name" value="SUBTILASE"/>
    <property type="match status" value="1"/>
</dbReference>
<dbReference type="Gene3D" id="3.50.30.30">
    <property type="match status" value="1"/>
</dbReference>
<keyword evidence="2 8" id="KW-0645">Protease</keyword>
<dbReference type="Pfam" id="PF01345">
    <property type="entry name" value="DUF11"/>
    <property type="match status" value="1"/>
</dbReference>
<comment type="similarity">
    <text evidence="1 8 9">Belongs to the peptidase S8 family.</text>
</comment>
<dbReference type="InterPro" id="IPR023828">
    <property type="entry name" value="Peptidase_S8_Ser-AS"/>
</dbReference>
<feature type="active site" description="Charge relay system" evidence="7 8">
    <location>
        <position position="618"/>
    </location>
</feature>
<dbReference type="InterPro" id="IPR003137">
    <property type="entry name" value="PA_domain"/>
</dbReference>
<dbReference type="CDD" id="cd02120">
    <property type="entry name" value="PA_subtilisin_like"/>
    <property type="match status" value="1"/>
</dbReference>
<evidence type="ECO:0000256" key="11">
    <source>
        <dbReference type="SAM" id="SignalP"/>
    </source>
</evidence>
<feature type="domain" description="Alpha-galactosidase NEW3" evidence="16">
    <location>
        <begin position="1390"/>
        <end position="1455"/>
    </location>
</feature>
<dbReference type="InParanoid" id="A0A0M8K798"/>
<dbReference type="InterPro" id="IPR018905">
    <property type="entry name" value="A-galactase_NEW3"/>
</dbReference>
<evidence type="ECO:0000256" key="8">
    <source>
        <dbReference type="PROSITE-ProRule" id="PRU01240"/>
    </source>
</evidence>
<dbReference type="PRINTS" id="PR00723">
    <property type="entry name" value="SUBTILISIN"/>
</dbReference>
<dbReference type="InterPro" id="IPR047589">
    <property type="entry name" value="DUF11_rpt"/>
</dbReference>
<feature type="chain" id="PRO_5005817471" evidence="11">
    <location>
        <begin position="18"/>
        <end position="1496"/>
    </location>
</feature>
<protein>
    <submittedName>
        <fullName evidence="17">Uncharacterized protein</fullName>
    </submittedName>
</protein>
<keyword evidence="6" id="KW-0325">Glycoprotein</keyword>
<dbReference type="InterPro" id="IPR000209">
    <property type="entry name" value="Peptidase_S8/S53_dom"/>
</dbReference>
<sequence>MLAVLLAAVSVFTVVRAEQPTPAAGEKLQLEPATAEPVSPFSLGDEGRVIQPKDAKGDEWYIVQMKEPPLALYEGGIQGLAPTANSVTGARKLDVTSPASQAYLAYLDTLHAQRLNAIEQALGRDVEKLFDYKVAFNGFAIRLSPDEAETVAKVPGVRMVQRNFYRYPLTDAGPEWIGAPTIWNDFAYKGEGVIVGVIDTGINMDHPSFADVGDDGYDHTNPWGAGNYVGWCDPNNANYDPQWVCNDKLIGVWDFHDAVGDESDGPEDGDGHGSHTASTAAGNVVYSPTLYSTTATDPVYPPTPVFAFTKISGVAPHANIVAYDACGPEGCAGVALVAAIDQTVVDGVDVINYSIGGGSSDPWNDADAQAFFGAWSAGIVPVTSAGNSGPGPSTIGSPADAPWMISVGASTHNRKMINALINMTGTVGTPPPDLYGTSVTPGYGPAPIVYAGWYDNDGDGDTDADDAQCLQPFAPGTFNGEIVVCDRGQIARVQKGANVRAGGAGGFVLANMAADGESTSADQHVLPAVHLGYTASEQLRAWLSDPTGTYTATIMGTTLDLDPSNGDIMASFSSRGPDPATNDVIKPDVTNPGVSILAAYKTDGVSPEPEFAMISGTSMSSPHTAGSAALMRGLYPNWTPDEIKSALMLTADTTVLDSDETTPADPFDRGAGRVDLSMAPYVGFVLDETEANYVAANPSTGGDPRALNIASLADSACLQTCSWTRTLTSTLPITVDYGTSATIMSGTITVEPMTFTLPAGGTQIITVTVDVTGLPDGAWVFGQVDIMPIVTTQGVQVVGGHMPVAVLPTSGVLPDSVTVEARRNAGSYLMPDNISIEITDLTTTMYGPAKGTVETVSLVEDATNGDPYDDLSQVHWVTVTVPVSATRLVAEVFESEAPDVDLFVGTGSTPSEVTEQCKSTTSSFVEYCNIDDPQAGVWWILVQSWAGTGAADDITFSYAVVPGTDTMEMWVTGPMTVPAETPYDLRLYWDIPTLTEGDRYYAAFDVGSNPASPDDIGRVLVDLHRIEDDVQKTADRQVIGTGETATFTITVNPNTLPEDLMYTITDTIPAGLSLVPGSISVSSGTVMTSGNQIVWDLSMSKPGFTYTWTTSDDDPACAVPLSTLDGKPDAYLDLAAFGISADASFSGDTQVFSLSLSGDPANITYFGQPMPNTLYFTDDGFLAFDDPSVYTNPWINRPIPWPDDVNNLLALFWHDFVIQYDAANNYGVTIANLTSGGIPVAHIIEYDDVYEWGAITQTLDMQIFIERDPYAGPYDIIFAYDNISMAMPNWGTVGIENGDGTVGVAPFPYDDINLHDGMAICFDMEPLAQQATLTYQVTVDDGATPGVYTNTVTSTTDNPGSKVETTSASVTVPTYAVSLTPATQTMSAYPGDEVTYTLTLHNQGASTDSFTIQVVGNSWTATAPASVGPLAPGDSDTFNVVVTIPMSAQDGDMDTAAVLVYSQGATQPLDVSPVATAEITTVAKWYKLFAPLILNP</sequence>
<dbReference type="Gene3D" id="3.30.70.80">
    <property type="entry name" value="Peptidase S8 propeptide/proteinase inhibitor I9"/>
    <property type="match status" value="1"/>
</dbReference>
<dbReference type="InterPro" id="IPR045051">
    <property type="entry name" value="SBT"/>
</dbReference>
<dbReference type="InterPro" id="IPR015500">
    <property type="entry name" value="Peptidase_S8_subtilisin-rel"/>
</dbReference>
<dbReference type="InterPro" id="IPR001434">
    <property type="entry name" value="OmcB-like_DUF11"/>
</dbReference>
<feature type="domain" description="Inhibitor I9" evidence="15">
    <location>
        <begin position="61"/>
        <end position="165"/>
    </location>
</feature>
<dbReference type="Pfam" id="PF05922">
    <property type="entry name" value="Inhibitor_I9"/>
    <property type="match status" value="1"/>
</dbReference>
<dbReference type="NCBIfam" id="TIGR01451">
    <property type="entry name" value="B_ant_repeat"/>
    <property type="match status" value="1"/>
</dbReference>
<dbReference type="Pfam" id="PF02225">
    <property type="entry name" value="PA"/>
    <property type="match status" value="1"/>
</dbReference>
<dbReference type="Proteomes" id="UP000037784">
    <property type="component" value="Unassembled WGS sequence"/>
</dbReference>
<evidence type="ECO:0000313" key="17">
    <source>
        <dbReference type="EMBL" id="GAP63253.1"/>
    </source>
</evidence>
<reference evidence="18" key="2">
    <citation type="submission" date="2015-08" db="EMBL/GenBank/DDBJ databases">
        <title>Draft Genome Sequence of a Heterotrophic Facultative Anaerobic Bacterium Ardenticatena maritima Strain 110S.</title>
        <authorList>
            <person name="Kawaichi S."/>
            <person name="Yoshida T."/>
            <person name="Sako Y."/>
            <person name="Nakamura R."/>
        </authorList>
    </citation>
    <scope>NUCLEOTIDE SEQUENCE [LARGE SCALE GENOMIC DNA]</scope>
    <source>
        <strain evidence="18">110S</strain>
    </source>
</reference>
<evidence type="ECO:0000259" key="14">
    <source>
        <dbReference type="Pfam" id="PF02225"/>
    </source>
</evidence>
<dbReference type="SUPFAM" id="SSF52743">
    <property type="entry name" value="Subtilisin-like"/>
    <property type="match status" value="1"/>
</dbReference>
<dbReference type="PANTHER" id="PTHR10795">
    <property type="entry name" value="PROPROTEIN CONVERTASE SUBTILISIN/KEXIN"/>
    <property type="match status" value="1"/>
</dbReference>
<evidence type="ECO:0000259" key="16">
    <source>
        <dbReference type="Pfam" id="PF10633"/>
    </source>
</evidence>
<accession>A0A0M8K798</accession>
<organism evidence="17 18">
    <name type="scientific">Ardenticatena maritima</name>
    <dbReference type="NCBI Taxonomy" id="872965"/>
    <lineage>
        <taxon>Bacteria</taxon>
        <taxon>Bacillati</taxon>
        <taxon>Chloroflexota</taxon>
        <taxon>Ardenticatenia</taxon>
        <taxon>Ardenticatenales</taxon>
        <taxon>Ardenticatenaceae</taxon>
        <taxon>Ardenticatena</taxon>
    </lineage>
</organism>
<dbReference type="Pfam" id="PF00082">
    <property type="entry name" value="Peptidase_S8"/>
    <property type="match status" value="1"/>
</dbReference>
<evidence type="ECO:0000256" key="5">
    <source>
        <dbReference type="ARBA" id="ARBA00022825"/>
    </source>
</evidence>
<dbReference type="GO" id="GO:0004252">
    <property type="term" value="F:serine-type endopeptidase activity"/>
    <property type="evidence" value="ECO:0007669"/>
    <property type="project" value="UniProtKB-UniRule"/>
</dbReference>
<dbReference type="InterPro" id="IPR013783">
    <property type="entry name" value="Ig-like_fold"/>
</dbReference>
<evidence type="ECO:0000256" key="1">
    <source>
        <dbReference type="ARBA" id="ARBA00011073"/>
    </source>
</evidence>
<evidence type="ECO:0000256" key="10">
    <source>
        <dbReference type="SAM" id="MobiDB-lite"/>
    </source>
</evidence>
<dbReference type="InterPro" id="IPR036852">
    <property type="entry name" value="Peptidase_S8/S53_dom_sf"/>
</dbReference>
<keyword evidence="5 8" id="KW-0720">Serine protease</keyword>
<evidence type="ECO:0000259" key="13">
    <source>
        <dbReference type="Pfam" id="PF01345"/>
    </source>
</evidence>
<evidence type="ECO:0000256" key="4">
    <source>
        <dbReference type="ARBA" id="ARBA00022801"/>
    </source>
</evidence>
<evidence type="ECO:0000256" key="3">
    <source>
        <dbReference type="ARBA" id="ARBA00022729"/>
    </source>
</evidence>
<feature type="signal peptide" evidence="11">
    <location>
        <begin position="1"/>
        <end position="17"/>
    </location>
</feature>
<evidence type="ECO:0000313" key="18">
    <source>
        <dbReference type="Proteomes" id="UP000037784"/>
    </source>
</evidence>
<dbReference type="GO" id="GO:0006508">
    <property type="term" value="P:proteolysis"/>
    <property type="evidence" value="ECO:0007669"/>
    <property type="project" value="UniProtKB-KW"/>
</dbReference>
<dbReference type="InterPro" id="IPR010259">
    <property type="entry name" value="S8pro/Inhibitor_I9"/>
</dbReference>
<keyword evidence="3 11" id="KW-0732">Signal</keyword>